<name>A0A6M1RGX1_9GAMM</name>
<dbReference type="Pfam" id="PF01965">
    <property type="entry name" value="DJ-1_PfpI"/>
    <property type="match status" value="1"/>
</dbReference>
<keyword evidence="3" id="KW-1185">Reference proteome</keyword>
<dbReference type="InterPro" id="IPR029062">
    <property type="entry name" value="Class_I_gatase-like"/>
</dbReference>
<sequence>MAAINSGLFLLSKVKEYSKRKAWAAFHLRFVSTKSLIVISQIAGEEAILKKVAIVTLDGFNEMDSMIAFTMLNRLNNLGLVAEIVSTHSDVNSMNGLCIQANPTLERLEEYDGVIFGSGKLSNQYAENSNFISSFQLDPERQYIGAQCSGVLLLIAKGIIGSDVSISTDLKTESLASATGLSFSSSSFSSKGNIATAGGCLAAEYLASWMALNLLDINATRKMLGLSIPKDEMEIRIDHTLNKIRNI</sequence>
<evidence type="ECO:0000259" key="1">
    <source>
        <dbReference type="Pfam" id="PF01965"/>
    </source>
</evidence>
<reference evidence="2 3" key="1">
    <citation type="submission" date="2020-02" db="EMBL/GenBank/DDBJ databases">
        <title>The draft genome of Grimontia sedimenta sp. nov., isolated from benthic sediments near coral reefs south of Kuwait.</title>
        <authorList>
            <person name="Mahmoud H.M."/>
            <person name="Jose L."/>
            <person name="Eapen S."/>
        </authorList>
    </citation>
    <scope>NUCLEOTIDE SEQUENCE [LARGE SCALE GENOMIC DNA]</scope>
    <source>
        <strain evidence="2 3">S25</strain>
    </source>
</reference>
<dbReference type="SUPFAM" id="SSF52317">
    <property type="entry name" value="Class I glutamine amidotransferase-like"/>
    <property type="match status" value="1"/>
</dbReference>
<gene>
    <name evidence="2" type="ORF">G5S52_04190</name>
</gene>
<organism evidence="2 3">
    <name type="scientific">Grimontia sedimenti</name>
    <dbReference type="NCBI Taxonomy" id="2711294"/>
    <lineage>
        <taxon>Bacteria</taxon>
        <taxon>Pseudomonadati</taxon>
        <taxon>Pseudomonadota</taxon>
        <taxon>Gammaproteobacteria</taxon>
        <taxon>Vibrionales</taxon>
        <taxon>Vibrionaceae</taxon>
        <taxon>Grimontia</taxon>
    </lineage>
</organism>
<feature type="domain" description="DJ-1/PfpI" evidence="1">
    <location>
        <begin position="50"/>
        <end position="206"/>
    </location>
</feature>
<evidence type="ECO:0000313" key="3">
    <source>
        <dbReference type="Proteomes" id="UP000473008"/>
    </source>
</evidence>
<dbReference type="AlphaFoldDB" id="A0A6M1RGX1"/>
<dbReference type="Gene3D" id="3.40.50.880">
    <property type="match status" value="1"/>
</dbReference>
<dbReference type="RefSeq" id="WP_165011918.1">
    <property type="nucleotide sequence ID" value="NZ_JAALDL010000002.1"/>
</dbReference>
<dbReference type="Proteomes" id="UP000473008">
    <property type="component" value="Unassembled WGS sequence"/>
</dbReference>
<protein>
    <submittedName>
        <fullName evidence="2">DJ-1/PfpI family protein</fullName>
    </submittedName>
</protein>
<proteinExistence type="predicted"/>
<dbReference type="EMBL" id="JAALDL010000002">
    <property type="protein sequence ID" value="NGN96879.1"/>
    <property type="molecule type" value="Genomic_DNA"/>
</dbReference>
<dbReference type="InterPro" id="IPR002818">
    <property type="entry name" value="DJ-1/PfpI"/>
</dbReference>
<evidence type="ECO:0000313" key="2">
    <source>
        <dbReference type="EMBL" id="NGN96879.1"/>
    </source>
</evidence>
<accession>A0A6M1RGX1</accession>
<comment type="caution">
    <text evidence="2">The sequence shown here is derived from an EMBL/GenBank/DDBJ whole genome shotgun (WGS) entry which is preliminary data.</text>
</comment>